<dbReference type="Gene3D" id="3.10.120.10">
    <property type="entry name" value="Cytochrome b5-like heme/steroid binding domain"/>
    <property type="match status" value="1"/>
</dbReference>
<evidence type="ECO:0000256" key="5">
    <source>
        <dbReference type="ARBA" id="ARBA00022982"/>
    </source>
</evidence>
<protein>
    <recommendedName>
        <fullName evidence="10">Cytochrome b5 heme-binding domain-containing protein</fullName>
    </recommendedName>
</protein>
<evidence type="ECO:0000256" key="7">
    <source>
        <dbReference type="ARBA" id="ARBA00023136"/>
    </source>
</evidence>
<dbReference type="PRINTS" id="PR00363">
    <property type="entry name" value="CYTOCHROMEB5"/>
</dbReference>
<keyword evidence="12" id="KW-1185">Reference proteome</keyword>
<evidence type="ECO:0000313" key="11">
    <source>
        <dbReference type="EMBL" id="KAG9334820.1"/>
    </source>
</evidence>
<accession>A0A8T2N5X6</accession>
<comment type="caution">
    <text evidence="11">The sequence shown here is derived from an EMBL/GenBank/DDBJ whole genome shotgun (WGS) entry which is preliminary data.</text>
</comment>
<evidence type="ECO:0000256" key="3">
    <source>
        <dbReference type="ARBA" id="ARBA00022692"/>
    </source>
</evidence>
<dbReference type="InterPro" id="IPR001199">
    <property type="entry name" value="Cyt_B5-like_heme/steroid-bd"/>
</dbReference>
<evidence type="ECO:0000259" key="10">
    <source>
        <dbReference type="PROSITE" id="PS50255"/>
    </source>
</evidence>
<evidence type="ECO:0000256" key="2">
    <source>
        <dbReference type="ARBA" id="ARBA00022617"/>
    </source>
</evidence>
<dbReference type="GO" id="GO:0046872">
    <property type="term" value="F:metal ion binding"/>
    <property type="evidence" value="ECO:0007669"/>
    <property type="project" value="UniProtKB-UniRule"/>
</dbReference>
<gene>
    <name evidence="11" type="ORF">JZ751_006450</name>
</gene>
<dbReference type="PANTHER" id="PTHR19359:SF95">
    <property type="entry name" value="CYTOCHROME B5 TYPE B"/>
    <property type="match status" value="1"/>
</dbReference>
<dbReference type="Pfam" id="PF00173">
    <property type="entry name" value="Cyt-b5"/>
    <property type="match status" value="1"/>
</dbReference>
<dbReference type="PROSITE" id="PS50255">
    <property type="entry name" value="CYTOCHROME_B5_2"/>
    <property type="match status" value="1"/>
</dbReference>
<evidence type="ECO:0000256" key="9">
    <source>
        <dbReference type="RuleBase" id="RU362121"/>
    </source>
</evidence>
<dbReference type="FunFam" id="3.10.120.10:FF:000002">
    <property type="entry name" value="Cytochrome b5 type B"/>
    <property type="match status" value="1"/>
</dbReference>
<keyword evidence="6 9" id="KW-0408">Iron</keyword>
<dbReference type="SMART" id="SM01117">
    <property type="entry name" value="Cyt-b5"/>
    <property type="match status" value="1"/>
</dbReference>
<dbReference type="Proteomes" id="UP000824540">
    <property type="component" value="Unassembled WGS sequence"/>
</dbReference>
<keyword evidence="3" id="KW-0812">Transmembrane</keyword>
<keyword evidence="4 9" id="KW-0479">Metal-binding</keyword>
<evidence type="ECO:0000313" key="12">
    <source>
        <dbReference type="Proteomes" id="UP000824540"/>
    </source>
</evidence>
<dbReference type="PANTHER" id="PTHR19359">
    <property type="entry name" value="CYTOCHROME B5"/>
    <property type="match status" value="1"/>
</dbReference>
<name>A0A8T2N5X6_9TELE</name>
<evidence type="ECO:0000256" key="4">
    <source>
        <dbReference type="ARBA" id="ARBA00022723"/>
    </source>
</evidence>
<dbReference type="InterPro" id="IPR018506">
    <property type="entry name" value="Cyt_B5_heme-BS"/>
</dbReference>
<evidence type="ECO:0000256" key="8">
    <source>
        <dbReference type="ARBA" id="ARBA00038168"/>
    </source>
</evidence>
<dbReference type="InterPro" id="IPR050668">
    <property type="entry name" value="Cytochrome_b5"/>
</dbReference>
<keyword evidence="5" id="KW-0813">Transport</keyword>
<organism evidence="11 12">
    <name type="scientific">Albula glossodonta</name>
    <name type="common">roundjaw bonefish</name>
    <dbReference type="NCBI Taxonomy" id="121402"/>
    <lineage>
        <taxon>Eukaryota</taxon>
        <taxon>Metazoa</taxon>
        <taxon>Chordata</taxon>
        <taxon>Craniata</taxon>
        <taxon>Vertebrata</taxon>
        <taxon>Euteleostomi</taxon>
        <taxon>Actinopterygii</taxon>
        <taxon>Neopterygii</taxon>
        <taxon>Teleostei</taxon>
        <taxon>Albuliformes</taxon>
        <taxon>Albulidae</taxon>
        <taxon>Albula</taxon>
    </lineage>
</organism>
<dbReference type="OrthoDB" id="260519at2759"/>
<dbReference type="AlphaFoldDB" id="A0A8T2N5X6"/>
<dbReference type="GO" id="GO:0016020">
    <property type="term" value="C:membrane"/>
    <property type="evidence" value="ECO:0007669"/>
    <property type="project" value="UniProtKB-SubCell"/>
</dbReference>
<keyword evidence="7" id="KW-0472">Membrane</keyword>
<keyword evidence="2 9" id="KW-0349">Heme</keyword>
<dbReference type="InterPro" id="IPR036400">
    <property type="entry name" value="Cyt_B5-like_heme/steroid_sf"/>
</dbReference>
<keyword evidence="5" id="KW-0249">Electron transport</keyword>
<dbReference type="GO" id="GO:0020037">
    <property type="term" value="F:heme binding"/>
    <property type="evidence" value="ECO:0007669"/>
    <property type="project" value="UniProtKB-UniRule"/>
</dbReference>
<proteinExistence type="inferred from homology"/>
<dbReference type="EMBL" id="JAFBMS010000137">
    <property type="protein sequence ID" value="KAG9334820.1"/>
    <property type="molecule type" value="Genomic_DNA"/>
</dbReference>
<feature type="domain" description="Cytochrome b5 heme-binding" evidence="10">
    <location>
        <begin position="24"/>
        <end position="100"/>
    </location>
</feature>
<comment type="similarity">
    <text evidence="8 9">Belongs to the cytochrome b5 family.</text>
</comment>
<dbReference type="PROSITE" id="PS00191">
    <property type="entry name" value="CYTOCHROME_B5_1"/>
    <property type="match status" value="1"/>
</dbReference>
<reference evidence="11" key="1">
    <citation type="thesis" date="2021" institute="BYU ScholarsArchive" country="Provo, UT, USA">
        <title>Applications of and Algorithms for Genome Assembly and Genomic Analyses with an Emphasis on Marine Teleosts.</title>
        <authorList>
            <person name="Pickett B.D."/>
        </authorList>
    </citation>
    <scope>NUCLEOTIDE SEQUENCE</scope>
    <source>
        <strain evidence="11">HI-2016</strain>
    </source>
</reference>
<dbReference type="SUPFAM" id="SSF55856">
    <property type="entry name" value="Cytochrome b5-like heme/steroid binding domain"/>
    <property type="match status" value="1"/>
</dbReference>
<evidence type="ECO:0000256" key="1">
    <source>
        <dbReference type="ARBA" id="ARBA00004370"/>
    </source>
</evidence>
<comment type="subcellular location">
    <subcellularLocation>
        <location evidence="1">Membrane</location>
    </subcellularLocation>
</comment>
<sequence>MGEDNHTEKTNGEIVGNGVSESNVKYYTLEEIKQHNTSKDTWLIIHDKVYDITSFLEEHPGGEEVLLEQAGADATESFEDVGHSTDAREMLEPYLIGELHMDDRRKESAKLMDHMADTGPGGCCCGADVPILHSGAAGVLSPSPVSSDPGGLSV</sequence>
<evidence type="ECO:0000256" key="6">
    <source>
        <dbReference type="ARBA" id="ARBA00023004"/>
    </source>
</evidence>